<accession>A0ABR0FE32</accession>
<comment type="caution">
    <text evidence="2">The sequence shown here is derived from an EMBL/GenBank/DDBJ whole genome shotgun (WGS) entry which is preliminary data.</text>
</comment>
<dbReference type="GeneID" id="87898812"/>
<sequence length="301" mass="32158">MGTYTPFCPQRTIIQDLLSTSNSTIQQTQPHSNKPPPPQPIMYNSTNERGLRRDNNSSINPNLPATQMPPTYGQSAASGPAPTTAGHHKHDFLNKIDPAVDSTRDNQPLPLPPSQHNNNIPSGTYGPHKSRLANALDPRVDSDMDSSRNQHFSGGPAGAPPTMHGATGPGPLSSHPNNIPEGTYGPHSSRMANTLDPRVDSDMDRQRSMPAKHGYGAVGNPIPEGSYGPHGTRAGNMMDPRVDSDRDGGRHRGMGGVGNSHLPGPAPNTAGPHKSDLLNKLDPRVDSKGGMTYQETERRGL</sequence>
<feature type="region of interest" description="Disordered" evidence="1">
    <location>
        <begin position="22"/>
        <end position="223"/>
    </location>
</feature>
<dbReference type="EMBL" id="JAFFGZ010000007">
    <property type="protein sequence ID" value="KAK4641552.1"/>
    <property type="molecule type" value="Genomic_DNA"/>
</dbReference>
<evidence type="ECO:0000313" key="3">
    <source>
        <dbReference type="Proteomes" id="UP001322138"/>
    </source>
</evidence>
<feature type="region of interest" description="Disordered" evidence="1">
    <location>
        <begin position="243"/>
        <end position="301"/>
    </location>
</feature>
<dbReference type="PANTHER" id="PTHR39606:SF1">
    <property type="entry name" value="CELL SURFACE PROTEIN"/>
    <property type="match status" value="1"/>
</dbReference>
<keyword evidence="3" id="KW-1185">Reference proteome</keyword>
<feature type="compositionally biased region" description="Polar residues" evidence="1">
    <location>
        <begin position="56"/>
        <end position="77"/>
    </location>
</feature>
<evidence type="ECO:0000256" key="1">
    <source>
        <dbReference type="SAM" id="MobiDB-lite"/>
    </source>
</evidence>
<gene>
    <name evidence="2" type="ORF">QC761_500820</name>
</gene>
<dbReference type="PANTHER" id="PTHR39606">
    <property type="entry name" value="SURFACE PROTEIN, PUTATIVE-RELATED"/>
    <property type="match status" value="1"/>
</dbReference>
<name>A0ABR0FE32_9PEZI</name>
<protein>
    <submittedName>
        <fullName evidence="2">Uncharacterized protein</fullName>
    </submittedName>
</protein>
<evidence type="ECO:0000313" key="2">
    <source>
        <dbReference type="EMBL" id="KAK4641552.1"/>
    </source>
</evidence>
<proteinExistence type="predicted"/>
<dbReference type="RefSeq" id="XP_062730528.1">
    <property type="nucleotide sequence ID" value="XM_062879330.1"/>
</dbReference>
<feature type="compositionally biased region" description="Polar residues" evidence="1">
    <location>
        <begin position="22"/>
        <end position="32"/>
    </location>
</feature>
<feature type="compositionally biased region" description="Basic and acidic residues" evidence="1">
    <location>
        <begin position="138"/>
        <end position="148"/>
    </location>
</feature>
<feature type="compositionally biased region" description="Basic and acidic residues" evidence="1">
    <location>
        <begin position="197"/>
        <end position="207"/>
    </location>
</feature>
<organism evidence="2 3">
    <name type="scientific">Podospora bellae-mahoneyi</name>
    <dbReference type="NCBI Taxonomy" id="2093777"/>
    <lineage>
        <taxon>Eukaryota</taxon>
        <taxon>Fungi</taxon>
        <taxon>Dikarya</taxon>
        <taxon>Ascomycota</taxon>
        <taxon>Pezizomycotina</taxon>
        <taxon>Sordariomycetes</taxon>
        <taxon>Sordariomycetidae</taxon>
        <taxon>Sordariales</taxon>
        <taxon>Podosporaceae</taxon>
        <taxon>Podospora</taxon>
    </lineage>
</organism>
<feature type="compositionally biased region" description="Basic and acidic residues" evidence="1">
    <location>
        <begin position="273"/>
        <end position="287"/>
    </location>
</feature>
<reference evidence="2 3" key="1">
    <citation type="journal article" date="2023" name="bioRxiv">
        <title>High-quality genome assemblies of four members of thePodospora anserinaspecies complex.</title>
        <authorList>
            <person name="Ament-Velasquez S.L."/>
            <person name="Vogan A.A."/>
            <person name="Wallerman O."/>
            <person name="Hartmann F."/>
            <person name="Gautier V."/>
            <person name="Silar P."/>
            <person name="Giraud T."/>
            <person name="Johannesson H."/>
        </authorList>
    </citation>
    <scope>NUCLEOTIDE SEQUENCE [LARGE SCALE GENOMIC DNA]</scope>
    <source>
        <strain evidence="2 3">CBS 112042</strain>
    </source>
</reference>
<dbReference type="Proteomes" id="UP001322138">
    <property type="component" value="Unassembled WGS sequence"/>
</dbReference>